<reference evidence="2" key="1">
    <citation type="submission" date="2018-06" db="EMBL/GenBank/DDBJ databases">
        <authorList>
            <person name="Zhirakovskaya E."/>
        </authorList>
    </citation>
    <scope>NUCLEOTIDE SEQUENCE</scope>
</reference>
<name>A0A3B0ZVQ4_9ZZZZ</name>
<gene>
    <name evidence="2" type="ORF">MNBD_GAMMA23-2009</name>
</gene>
<sequence>MKMSKSDQKKYPNLTLYVKAVLPKVKGIPKIANALLINAEIRKKSLSAILTWGLQPTLKVVAMPHNQCGEFSPNSKSNEIRISSFLVNKFEKSGGSRKATLLLGASILHELAHWGDDQDGKDILGEEGNLFEIAAYGHVIPCLTK</sequence>
<evidence type="ECO:0000313" key="2">
    <source>
        <dbReference type="EMBL" id="VAW93300.1"/>
    </source>
</evidence>
<proteinExistence type="predicted"/>
<dbReference type="EMBL" id="UOFT01000033">
    <property type="protein sequence ID" value="VAW93300.1"/>
    <property type="molecule type" value="Genomic_DNA"/>
</dbReference>
<dbReference type="InterPro" id="IPR028913">
    <property type="entry name" value="Tox-MPTase3_dom"/>
</dbReference>
<dbReference type="Pfam" id="PF15639">
    <property type="entry name" value="Tox-MPTase3"/>
    <property type="match status" value="1"/>
</dbReference>
<dbReference type="AlphaFoldDB" id="A0A3B0ZVQ4"/>
<accession>A0A3B0ZVQ4</accession>
<organism evidence="2">
    <name type="scientific">hydrothermal vent metagenome</name>
    <dbReference type="NCBI Taxonomy" id="652676"/>
    <lineage>
        <taxon>unclassified sequences</taxon>
        <taxon>metagenomes</taxon>
        <taxon>ecological metagenomes</taxon>
    </lineage>
</organism>
<evidence type="ECO:0000259" key="1">
    <source>
        <dbReference type="Pfam" id="PF15639"/>
    </source>
</evidence>
<protein>
    <recommendedName>
        <fullName evidence="1">Tox-MPTase3 domain-containing protein</fullName>
    </recommendedName>
</protein>
<feature type="domain" description="Tox-MPTase3" evidence="1">
    <location>
        <begin position="8"/>
        <end position="137"/>
    </location>
</feature>